<dbReference type="SUPFAM" id="SSF48452">
    <property type="entry name" value="TPR-like"/>
    <property type="match status" value="1"/>
</dbReference>
<organism evidence="1 2">
    <name type="scientific">Acetobacter vaccinii</name>
    <dbReference type="NCBI Taxonomy" id="2592655"/>
    <lineage>
        <taxon>Bacteria</taxon>
        <taxon>Pseudomonadati</taxon>
        <taxon>Pseudomonadota</taxon>
        <taxon>Alphaproteobacteria</taxon>
        <taxon>Acetobacterales</taxon>
        <taxon>Acetobacteraceae</taxon>
        <taxon>Acetobacter</taxon>
    </lineage>
</organism>
<evidence type="ECO:0000313" key="1">
    <source>
        <dbReference type="EMBL" id="QEO17093.1"/>
    </source>
</evidence>
<evidence type="ECO:0008006" key="3">
    <source>
        <dbReference type="Google" id="ProtNLM"/>
    </source>
</evidence>
<name>A0A5C1YMG5_9PROT</name>
<proteinExistence type="predicted"/>
<dbReference type="EMBL" id="CP043506">
    <property type="protein sequence ID" value="QEO17093.1"/>
    <property type="molecule type" value="Genomic_DNA"/>
</dbReference>
<reference evidence="1 2" key="1">
    <citation type="submission" date="2019-09" db="EMBL/GenBank/DDBJ databases">
        <title>Genome sequencing of strain KACC 21233.</title>
        <authorList>
            <person name="Heo J."/>
            <person name="Kim S.-J."/>
            <person name="Kim J.-S."/>
            <person name="Hong S.-B."/>
            <person name="Kwon S.-W."/>
        </authorList>
    </citation>
    <scope>NUCLEOTIDE SEQUENCE [LARGE SCALE GENOMIC DNA]</scope>
    <source>
        <strain evidence="1 2">KACC 21233</strain>
    </source>
</reference>
<dbReference type="Gene3D" id="1.25.40.10">
    <property type="entry name" value="Tetratricopeptide repeat domain"/>
    <property type="match status" value="1"/>
</dbReference>
<keyword evidence="2" id="KW-1185">Reference proteome</keyword>
<dbReference type="KEGG" id="acek:FLP30_04490"/>
<dbReference type="OrthoDB" id="9815923at2"/>
<evidence type="ECO:0000313" key="2">
    <source>
        <dbReference type="Proteomes" id="UP000324536"/>
    </source>
</evidence>
<dbReference type="AlphaFoldDB" id="A0A5C1YMG5"/>
<dbReference type="Proteomes" id="UP000324536">
    <property type="component" value="Chromosome"/>
</dbReference>
<dbReference type="CDD" id="cd00761">
    <property type="entry name" value="Glyco_tranf_GTA_type"/>
    <property type="match status" value="1"/>
</dbReference>
<accession>A0A5C1YMG5</accession>
<gene>
    <name evidence="1" type="ORF">FLP30_04490</name>
</gene>
<dbReference type="RefSeq" id="WP_149278772.1">
    <property type="nucleotide sequence ID" value="NZ_CP043506.1"/>
</dbReference>
<dbReference type="InterPro" id="IPR011990">
    <property type="entry name" value="TPR-like_helical_dom_sf"/>
</dbReference>
<dbReference type="Gene3D" id="3.90.550.10">
    <property type="entry name" value="Spore Coat Polysaccharide Biosynthesis Protein SpsA, Chain A"/>
    <property type="match status" value="1"/>
</dbReference>
<sequence length="806" mass="89483">MSISVTINRTPDPGTPLLLAGFSFRHDSQLVPDLIRNIAPIVHGWIALDDRHSSAWYSSEPERRKALLRTAKHYGAAWFMPIDPDERLEDDWQHRIDGFLKADDLPIWTCQVYEMFTETEFRVDGIWGGKMREKLFPITSDMHVPDVDLHSLPFMYDMARPRRQTALAFYHLREISPVRRQLRRDQYAYLDPDRTMQSIGYDYLAMEEGAVLQKILQNRPFSPLHQDDGSLWAPELPHGAVCVKDPLHSRMALIRQFRAYKAVESVAAIADATVADYPQDKEVRLWSGLLWLEAGRPEVATERLLHDSLKQTAAAQVLLSRSALACGNHALAQQAADAALVCVPGSPIALKAASDARKTHASHTQPNALWRRWVNQGTASIAEGASVPENTRICIIVFDLSNTQEGLEVIQSLLLQDCAVEIVVVHSDSGTLHTTLAPVLHAIRLIELSAQHPTGAVRNIGIDASTASIITFLSGDCLALAGTVQQRVQLHAAPAMVVPSTLLPARSDTAIGWVFSAFHNPQHESMGERSTIGYGPSYTRPLFDLFGYFPTGLTGNEETALNTLLSNRYPTNTTSPVVTLHRGPETANALRCAIARKAEQQVLWLPVWRKAIQDDTAAYQLANERIRCLDRSRAILTAHFPDNMTEPTMNRLLGVCVTAHLLGLRRGLEKLKFALDLSNQSAAIHEEDPEQALCLARSALSIDSFHAPHALTIASLENKLGHTQEAIRMARHGLTLDPTSTALLSMLCACIGREISPSAALNEAEHQCMLSPQTTAHWDVAIQWATLIQDSAREQFLQQFRSFLTQ</sequence>
<protein>
    <recommendedName>
        <fullName evidence="3">Glycosyltransferase</fullName>
    </recommendedName>
</protein>
<dbReference type="SUPFAM" id="SSF53448">
    <property type="entry name" value="Nucleotide-diphospho-sugar transferases"/>
    <property type="match status" value="1"/>
</dbReference>
<dbReference type="InterPro" id="IPR029044">
    <property type="entry name" value="Nucleotide-diphossugar_trans"/>
</dbReference>